<dbReference type="PROSITE" id="PS50109">
    <property type="entry name" value="HIS_KIN"/>
    <property type="match status" value="1"/>
</dbReference>
<dbReference type="InterPro" id="IPR004358">
    <property type="entry name" value="Sig_transdc_His_kin-like_C"/>
</dbReference>
<dbReference type="InterPro" id="IPR003594">
    <property type="entry name" value="HATPase_dom"/>
</dbReference>
<feature type="region of interest" description="Disordered" evidence="5">
    <location>
        <begin position="1"/>
        <end position="22"/>
    </location>
</feature>
<evidence type="ECO:0000313" key="7">
    <source>
        <dbReference type="EMBL" id="TQV86728.1"/>
    </source>
</evidence>
<sequence>MPQASSKLSSAPNSSSDFCDVNSINNNDSAQLESVMSELNRLSKSFVHSYQNLEGQVEKLAGQLQSETAKKKTVLEEKQQLLSEKALLSDRLQNLLAIMPAGVVVLDGLGAVKDCNAMAVDILGRPLLGELWVTVINRAFKPQADDGHQISLKDGRKIHIETKALNTEPGQLIVLTDLTKTRKLQAELSQQQKLSSMGKMVAFLAHQIRTPLSAAILYGSHLKSDSLADEMKKEFSCHLVERLHYMERQINDMLNFVKGERKQKSEFLPTHFFNKIKLLLQDFPVAIDLTFTQQKTGDNKLALFDQDAMIGALMNLIDNAYHACSQVENPQIKIAFSVAERLTITVSDNGKGIESEKIEQIFDPFFTDKKNGNGLGLAIVHGVVIDHGGKIRVESQPNRGTVFELTFPLIKASRNKMSLVENLQEEVHEF</sequence>
<dbReference type="InterPro" id="IPR000014">
    <property type="entry name" value="PAS"/>
</dbReference>
<dbReference type="Gene3D" id="1.10.287.130">
    <property type="match status" value="1"/>
</dbReference>
<dbReference type="OrthoDB" id="9776727at2"/>
<evidence type="ECO:0000256" key="3">
    <source>
        <dbReference type="ARBA" id="ARBA00022553"/>
    </source>
</evidence>
<dbReference type="RefSeq" id="WP_142932653.1">
    <property type="nucleotide sequence ID" value="NZ_ML660166.1"/>
</dbReference>
<dbReference type="EMBL" id="VIKS01000010">
    <property type="protein sequence ID" value="TQV86728.1"/>
    <property type="molecule type" value="Genomic_DNA"/>
</dbReference>
<dbReference type="SMART" id="SM00387">
    <property type="entry name" value="HATPase_c"/>
    <property type="match status" value="1"/>
</dbReference>
<dbReference type="Pfam" id="PF02518">
    <property type="entry name" value="HATPase_c"/>
    <property type="match status" value="1"/>
</dbReference>
<dbReference type="InterPro" id="IPR005467">
    <property type="entry name" value="His_kinase_dom"/>
</dbReference>
<comment type="catalytic activity">
    <reaction evidence="1">
        <text>ATP + protein L-histidine = ADP + protein N-phospho-L-histidine.</text>
        <dbReference type="EC" id="2.7.13.3"/>
    </reaction>
</comment>
<dbReference type="PRINTS" id="PR00344">
    <property type="entry name" value="BCTRLSENSOR"/>
</dbReference>
<evidence type="ECO:0000256" key="2">
    <source>
        <dbReference type="ARBA" id="ARBA00012438"/>
    </source>
</evidence>
<dbReference type="InterPro" id="IPR036097">
    <property type="entry name" value="HisK_dim/P_sf"/>
</dbReference>
<name>A0A545UB82_9GAMM</name>
<dbReference type="CDD" id="cd00082">
    <property type="entry name" value="HisKA"/>
    <property type="match status" value="1"/>
</dbReference>
<dbReference type="SUPFAM" id="SSF55785">
    <property type="entry name" value="PYP-like sensor domain (PAS domain)"/>
    <property type="match status" value="1"/>
</dbReference>
<dbReference type="PANTHER" id="PTHR43065:SF29">
    <property type="entry name" value="SENSOR PROTEIN KINASE FLES"/>
    <property type="match status" value="1"/>
</dbReference>
<keyword evidence="4" id="KW-0175">Coiled coil</keyword>
<keyword evidence="8" id="KW-1185">Reference proteome</keyword>
<dbReference type="CDD" id="cd00075">
    <property type="entry name" value="HATPase"/>
    <property type="match status" value="1"/>
</dbReference>
<comment type="caution">
    <text evidence="7">The sequence shown here is derived from an EMBL/GenBank/DDBJ whole genome shotgun (WGS) entry which is preliminary data.</text>
</comment>
<feature type="domain" description="Histidine kinase" evidence="6">
    <location>
        <begin position="203"/>
        <end position="411"/>
    </location>
</feature>
<protein>
    <recommendedName>
        <fullName evidence="2">histidine kinase</fullName>
        <ecNumber evidence="2">2.7.13.3</ecNumber>
    </recommendedName>
</protein>
<keyword evidence="3" id="KW-0597">Phosphoprotein</keyword>
<reference evidence="7 8" key="1">
    <citation type="submission" date="2019-07" db="EMBL/GenBank/DDBJ databases">
        <title>Draft genome for Aliikangiella sp. M105.</title>
        <authorList>
            <person name="Wang G."/>
        </authorList>
    </citation>
    <scope>NUCLEOTIDE SEQUENCE [LARGE SCALE GENOMIC DNA]</scope>
    <source>
        <strain evidence="7 8">M105</strain>
    </source>
</reference>
<dbReference type="Pfam" id="PF00512">
    <property type="entry name" value="HisKA"/>
    <property type="match status" value="1"/>
</dbReference>
<dbReference type="SUPFAM" id="SSF55874">
    <property type="entry name" value="ATPase domain of HSP90 chaperone/DNA topoisomerase II/histidine kinase"/>
    <property type="match status" value="1"/>
</dbReference>
<gene>
    <name evidence="7" type="ORF">FLL46_17710</name>
</gene>
<dbReference type="InterPro" id="IPR036890">
    <property type="entry name" value="HATPase_C_sf"/>
</dbReference>
<proteinExistence type="predicted"/>
<evidence type="ECO:0000259" key="6">
    <source>
        <dbReference type="PROSITE" id="PS50109"/>
    </source>
</evidence>
<dbReference type="GO" id="GO:0000155">
    <property type="term" value="F:phosphorelay sensor kinase activity"/>
    <property type="evidence" value="ECO:0007669"/>
    <property type="project" value="InterPro"/>
</dbReference>
<evidence type="ECO:0000256" key="4">
    <source>
        <dbReference type="SAM" id="Coils"/>
    </source>
</evidence>
<dbReference type="PANTHER" id="PTHR43065">
    <property type="entry name" value="SENSOR HISTIDINE KINASE"/>
    <property type="match status" value="1"/>
</dbReference>
<dbReference type="SMART" id="SM00388">
    <property type="entry name" value="HisKA"/>
    <property type="match status" value="1"/>
</dbReference>
<dbReference type="EC" id="2.7.13.3" evidence="2"/>
<evidence type="ECO:0000313" key="8">
    <source>
        <dbReference type="Proteomes" id="UP000315439"/>
    </source>
</evidence>
<dbReference type="SUPFAM" id="SSF47384">
    <property type="entry name" value="Homodimeric domain of signal transducing histidine kinase"/>
    <property type="match status" value="1"/>
</dbReference>
<accession>A0A545UB82</accession>
<dbReference type="Gene3D" id="3.30.565.10">
    <property type="entry name" value="Histidine kinase-like ATPase, C-terminal domain"/>
    <property type="match status" value="1"/>
</dbReference>
<feature type="coiled-coil region" evidence="4">
    <location>
        <begin position="50"/>
        <end position="84"/>
    </location>
</feature>
<feature type="compositionally biased region" description="Low complexity" evidence="5">
    <location>
        <begin position="1"/>
        <end position="16"/>
    </location>
</feature>
<evidence type="ECO:0000256" key="5">
    <source>
        <dbReference type="SAM" id="MobiDB-lite"/>
    </source>
</evidence>
<dbReference type="InterPro" id="IPR003661">
    <property type="entry name" value="HisK_dim/P_dom"/>
</dbReference>
<dbReference type="AlphaFoldDB" id="A0A545UB82"/>
<evidence type="ECO:0000256" key="1">
    <source>
        <dbReference type="ARBA" id="ARBA00000085"/>
    </source>
</evidence>
<dbReference type="InterPro" id="IPR035965">
    <property type="entry name" value="PAS-like_dom_sf"/>
</dbReference>
<dbReference type="Pfam" id="PF13188">
    <property type="entry name" value="PAS_8"/>
    <property type="match status" value="1"/>
</dbReference>
<dbReference type="Proteomes" id="UP000315439">
    <property type="component" value="Unassembled WGS sequence"/>
</dbReference>
<organism evidence="7 8">
    <name type="scientific">Aliikangiella coralliicola</name>
    <dbReference type="NCBI Taxonomy" id="2592383"/>
    <lineage>
        <taxon>Bacteria</taxon>
        <taxon>Pseudomonadati</taxon>
        <taxon>Pseudomonadota</taxon>
        <taxon>Gammaproteobacteria</taxon>
        <taxon>Oceanospirillales</taxon>
        <taxon>Pleioneaceae</taxon>
        <taxon>Aliikangiella</taxon>
    </lineage>
</organism>